<gene>
    <name evidence="2" type="ORF">KL86DPRO_10647</name>
</gene>
<dbReference type="Pfam" id="PF14559">
    <property type="entry name" value="TPR_19"/>
    <property type="match status" value="1"/>
</dbReference>
<dbReference type="EMBL" id="FLUQ01000001">
    <property type="protein sequence ID" value="SBV94120.1"/>
    <property type="molecule type" value="Genomic_DNA"/>
</dbReference>
<dbReference type="InterPro" id="IPR011990">
    <property type="entry name" value="TPR-like_helical_dom_sf"/>
</dbReference>
<sequence length="290" mass="31491">MKQKIEWYREVLEIEPNSKIFFPLARMLAKDGRPDEAIAVLRQGVGRHPDHVEARLFLAELLYSSGKAIELQQEVAVLSVLFKNYPGFWRAWGERLFDEESTRDAGLAAIFLAAFLQNLPVSWAGVIEHGLKNLVGGSPARPSATVAETYPLAASAASLEPDLEAIAEMLPAAAAPATRQEGSIPATLREPSPEPSYDENEDETDEPITLRTRSMADVLAEQGDVAGALDIYAELLAAASSEAVKKDLKARMDALAGAPQGGESDAQASKEEKKDWLAVLAQRLEARSLQ</sequence>
<accession>A0A212J3U7</accession>
<proteinExistence type="predicted"/>
<dbReference type="SUPFAM" id="SSF48452">
    <property type="entry name" value="TPR-like"/>
    <property type="match status" value="1"/>
</dbReference>
<feature type="region of interest" description="Disordered" evidence="1">
    <location>
        <begin position="174"/>
        <end position="207"/>
    </location>
</feature>
<name>A0A212J3U7_9DELT</name>
<dbReference type="Gene3D" id="1.25.40.10">
    <property type="entry name" value="Tetratricopeptide repeat domain"/>
    <property type="match status" value="1"/>
</dbReference>
<protein>
    <recommendedName>
        <fullName evidence="3">Tetratricopeptide repeat protein</fullName>
    </recommendedName>
</protein>
<evidence type="ECO:0008006" key="3">
    <source>
        <dbReference type="Google" id="ProtNLM"/>
    </source>
</evidence>
<dbReference type="AlphaFoldDB" id="A0A212J3U7"/>
<evidence type="ECO:0000313" key="2">
    <source>
        <dbReference type="EMBL" id="SBV94120.1"/>
    </source>
</evidence>
<feature type="compositionally biased region" description="Acidic residues" evidence="1">
    <location>
        <begin position="196"/>
        <end position="206"/>
    </location>
</feature>
<evidence type="ECO:0000256" key="1">
    <source>
        <dbReference type="SAM" id="MobiDB-lite"/>
    </source>
</evidence>
<organism evidence="2">
    <name type="scientific">uncultured delta proteobacterium</name>
    <dbReference type="NCBI Taxonomy" id="34034"/>
    <lineage>
        <taxon>Bacteria</taxon>
        <taxon>Deltaproteobacteria</taxon>
        <taxon>environmental samples</taxon>
    </lineage>
</organism>
<reference evidence="2" key="1">
    <citation type="submission" date="2016-04" db="EMBL/GenBank/DDBJ databases">
        <authorList>
            <person name="Evans L.H."/>
            <person name="Alamgir A."/>
            <person name="Owens N."/>
            <person name="Weber N.D."/>
            <person name="Virtaneva K."/>
            <person name="Barbian K."/>
            <person name="Babar A."/>
            <person name="Rosenke K."/>
        </authorList>
    </citation>
    <scope>NUCLEOTIDE SEQUENCE</scope>
    <source>
        <strain evidence="2">86</strain>
    </source>
</reference>